<dbReference type="RefSeq" id="WP_183601582.1">
    <property type="nucleotide sequence ID" value="NZ_JACHXK010000008.1"/>
</dbReference>
<dbReference type="InterPro" id="IPR002347">
    <property type="entry name" value="SDR_fam"/>
</dbReference>
<gene>
    <name evidence="3" type="ORF">FHS18_003787</name>
</gene>
<proteinExistence type="inferred from homology"/>
<dbReference type="CDD" id="cd05233">
    <property type="entry name" value="SDR_c"/>
    <property type="match status" value="1"/>
</dbReference>
<dbReference type="Proteomes" id="UP000570361">
    <property type="component" value="Unassembled WGS sequence"/>
</dbReference>
<dbReference type="PANTHER" id="PTHR24321:SF15">
    <property type="entry name" value="OXIDOREDUCTASE UCPA"/>
    <property type="match status" value="1"/>
</dbReference>
<evidence type="ECO:0000313" key="4">
    <source>
        <dbReference type="Proteomes" id="UP000570361"/>
    </source>
</evidence>
<evidence type="ECO:0000313" key="3">
    <source>
        <dbReference type="EMBL" id="MBB3111719.1"/>
    </source>
</evidence>
<evidence type="ECO:0000256" key="1">
    <source>
        <dbReference type="ARBA" id="ARBA00006484"/>
    </source>
</evidence>
<comment type="similarity">
    <text evidence="1">Belongs to the short-chain dehydrogenases/reductases (SDR) family.</text>
</comment>
<dbReference type="GO" id="GO:0016491">
    <property type="term" value="F:oxidoreductase activity"/>
    <property type="evidence" value="ECO:0007669"/>
    <property type="project" value="UniProtKB-KW"/>
</dbReference>
<dbReference type="Pfam" id="PF13561">
    <property type="entry name" value="adh_short_C2"/>
    <property type="match status" value="1"/>
</dbReference>
<dbReference type="PROSITE" id="PS00061">
    <property type="entry name" value="ADH_SHORT"/>
    <property type="match status" value="1"/>
</dbReference>
<dbReference type="InterPro" id="IPR036291">
    <property type="entry name" value="NAD(P)-bd_dom_sf"/>
</dbReference>
<name>A0A7W5FP62_9BACL</name>
<keyword evidence="4" id="KW-1185">Reference proteome</keyword>
<dbReference type="SUPFAM" id="SSF51735">
    <property type="entry name" value="NAD(P)-binding Rossmann-fold domains"/>
    <property type="match status" value="1"/>
</dbReference>
<accession>A0A7W5FP62</accession>
<comment type="caution">
    <text evidence="3">The sequence shown here is derived from an EMBL/GenBank/DDBJ whole genome shotgun (WGS) entry which is preliminary data.</text>
</comment>
<dbReference type="PRINTS" id="PR00081">
    <property type="entry name" value="GDHRDH"/>
</dbReference>
<dbReference type="PRINTS" id="PR00080">
    <property type="entry name" value="SDRFAMILY"/>
</dbReference>
<dbReference type="GO" id="GO:0008206">
    <property type="term" value="P:bile acid metabolic process"/>
    <property type="evidence" value="ECO:0007669"/>
    <property type="project" value="UniProtKB-ARBA"/>
</dbReference>
<reference evidence="3 4" key="1">
    <citation type="submission" date="2020-08" db="EMBL/GenBank/DDBJ databases">
        <title>Genomic Encyclopedia of Type Strains, Phase III (KMG-III): the genomes of soil and plant-associated and newly described type strains.</title>
        <authorList>
            <person name="Whitman W."/>
        </authorList>
    </citation>
    <scope>NUCLEOTIDE SEQUENCE [LARGE SCALE GENOMIC DNA]</scope>
    <source>
        <strain evidence="3 4">CECT 5862</strain>
    </source>
</reference>
<dbReference type="EMBL" id="JACHXK010000008">
    <property type="protein sequence ID" value="MBB3111719.1"/>
    <property type="molecule type" value="Genomic_DNA"/>
</dbReference>
<dbReference type="NCBIfam" id="NF005559">
    <property type="entry name" value="PRK07231.1"/>
    <property type="match status" value="1"/>
</dbReference>
<dbReference type="FunFam" id="3.40.50.720:FF:000084">
    <property type="entry name" value="Short-chain dehydrogenase reductase"/>
    <property type="match status" value="1"/>
</dbReference>
<sequence>MQFKDQVVIVTGGGSGIGEVAAYRFATEGAYIVIADRDEAGGNRVAERMNEQFDDSDLPVRAIAVRTDVASETDVKSMLGRTIATFGRLDVLLNNAAIIHPGSIEQIEAMDFQRLLDVNLKGVFLTIKHAIPYLRRTQGSIVNVASLGGLTGQANNPIYTASKGAVIAMSKSLALDFAQDGVRINCVCPAGVRTPLLEAWTEQQPDPGRTRQLLGEMHPLGRLAEPEEVADAVLYLASRRASFITGVALPIEGGASLGY</sequence>
<organism evidence="3 4">
    <name type="scientific">Paenibacillus phyllosphaerae</name>
    <dbReference type="NCBI Taxonomy" id="274593"/>
    <lineage>
        <taxon>Bacteria</taxon>
        <taxon>Bacillati</taxon>
        <taxon>Bacillota</taxon>
        <taxon>Bacilli</taxon>
        <taxon>Bacillales</taxon>
        <taxon>Paenibacillaceae</taxon>
        <taxon>Paenibacillus</taxon>
    </lineage>
</organism>
<dbReference type="PANTHER" id="PTHR24321">
    <property type="entry name" value="DEHYDROGENASES, SHORT CHAIN"/>
    <property type="match status" value="1"/>
</dbReference>
<evidence type="ECO:0000256" key="2">
    <source>
        <dbReference type="ARBA" id="ARBA00023002"/>
    </source>
</evidence>
<protein>
    <submittedName>
        <fullName evidence="3">NAD(P)-dependent dehydrogenase (Short-subunit alcohol dehydrogenase family)</fullName>
    </submittedName>
</protein>
<dbReference type="AlphaFoldDB" id="A0A7W5FP62"/>
<dbReference type="InterPro" id="IPR020904">
    <property type="entry name" value="Sc_DH/Rdtase_CS"/>
</dbReference>
<keyword evidence="2" id="KW-0560">Oxidoreductase</keyword>
<dbReference type="Gene3D" id="3.40.50.720">
    <property type="entry name" value="NAD(P)-binding Rossmann-like Domain"/>
    <property type="match status" value="1"/>
</dbReference>